<sequence>MSAFDDERPDEERERVLANSAVMAVGTVFSRASGFIRSALLVAALGASLHADLFNIANTIPNMLYILLAGGVVNAVLVPQLVRTMKQDPDGGDAYANRIITLAGLFLGGVTVLLVVAAPWVMSIFLDSSFARACLSAQRDSIIDFARLCLPQVFFYGMYVLVGQVLNARGRFGPMMWAPIANNAISIAVLVVYLFVFGPAAGSELFGAFTPGQEWLLGLGATVGIAAQFLILVPYLRATGFHYRPRFDFVGTGLSRTFRLGVWTVLFVIVNQIAYTVVVRLASSGTSAVACDGASAGAATGYTIYSMAFLIIMVPHSIVTVSLSTAILPRLAARAADGDLAAMSRSLASTMRSALALVIPFAALLSVLSTDAAHLFWGYGAGKDDYELFATPLALFGIGLVFFTVHYLVLRGYYALEQNSLVFWIQCVVAATNIAAALVLVRAVDDLDTAPALVLAYGAAYAVGATLSYALLARRVGGLDTAKLLRFLVRLAIATGLATGAAAASAYGLHLLVGVDSLPAALVSAVGAGLVGGAVLLVVARAMRIQELTSMVDTITRRLPLPRRH</sequence>
<feature type="transmembrane region" description="Helical" evidence="8">
    <location>
        <begin position="389"/>
        <end position="409"/>
    </location>
</feature>
<keyword evidence="3 8" id="KW-0812">Transmembrane</keyword>
<dbReference type="PANTHER" id="PTHR47019:SF1">
    <property type="entry name" value="LIPID II FLIPPASE MURJ"/>
    <property type="match status" value="1"/>
</dbReference>
<keyword evidence="10" id="KW-1185">Reference proteome</keyword>
<feature type="transmembrane region" description="Helical" evidence="8">
    <location>
        <begin position="421"/>
        <end position="444"/>
    </location>
</feature>
<evidence type="ECO:0008006" key="11">
    <source>
        <dbReference type="Google" id="ProtNLM"/>
    </source>
</evidence>
<feature type="transmembrane region" description="Helical" evidence="8">
    <location>
        <begin position="484"/>
        <end position="508"/>
    </location>
</feature>
<keyword evidence="5" id="KW-0573">Peptidoglycan synthesis</keyword>
<accession>A0ABP8Z6T9</accession>
<evidence type="ECO:0000256" key="3">
    <source>
        <dbReference type="ARBA" id="ARBA00022692"/>
    </source>
</evidence>
<dbReference type="Pfam" id="PF03023">
    <property type="entry name" value="MurJ"/>
    <property type="match status" value="1"/>
</dbReference>
<dbReference type="NCBIfam" id="TIGR01695">
    <property type="entry name" value="murJ_mviN"/>
    <property type="match status" value="1"/>
</dbReference>
<proteinExistence type="predicted"/>
<dbReference type="PRINTS" id="PR01806">
    <property type="entry name" value="VIRFACTRMVIN"/>
</dbReference>
<evidence type="ECO:0000313" key="9">
    <source>
        <dbReference type="EMBL" id="GAA4748123.1"/>
    </source>
</evidence>
<feature type="transmembrane region" description="Helical" evidence="8">
    <location>
        <begin position="520"/>
        <end position="540"/>
    </location>
</feature>
<evidence type="ECO:0000256" key="1">
    <source>
        <dbReference type="ARBA" id="ARBA00004651"/>
    </source>
</evidence>
<evidence type="ECO:0000313" key="10">
    <source>
        <dbReference type="Proteomes" id="UP001499882"/>
    </source>
</evidence>
<organism evidence="9 10">
    <name type="scientific">Nocardioides endophyticus</name>
    <dbReference type="NCBI Taxonomy" id="1353775"/>
    <lineage>
        <taxon>Bacteria</taxon>
        <taxon>Bacillati</taxon>
        <taxon>Actinomycetota</taxon>
        <taxon>Actinomycetes</taxon>
        <taxon>Propionibacteriales</taxon>
        <taxon>Nocardioidaceae</taxon>
        <taxon>Nocardioides</taxon>
    </lineage>
</organism>
<keyword evidence="4" id="KW-0133">Cell shape</keyword>
<feature type="transmembrane region" description="Helical" evidence="8">
    <location>
        <begin position="215"/>
        <end position="236"/>
    </location>
</feature>
<feature type="transmembrane region" description="Helical" evidence="8">
    <location>
        <begin position="63"/>
        <end position="82"/>
    </location>
</feature>
<keyword evidence="7 8" id="KW-0472">Membrane</keyword>
<evidence type="ECO:0000256" key="4">
    <source>
        <dbReference type="ARBA" id="ARBA00022960"/>
    </source>
</evidence>
<feature type="transmembrane region" description="Helical" evidence="8">
    <location>
        <begin position="302"/>
        <end position="333"/>
    </location>
</feature>
<keyword evidence="2" id="KW-1003">Cell membrane</keyword>
<evidence type="ECO:0000256" key="8">
    <source>
        <dbReference type="SAM" id="Phobius"/>
    </source>
</evidence>
<keyword evidence="6 8" id="KW-1133">Transmembrane helix</keyword>
<evidence type="ECO:0000256" key="6">
    <source>
        <dbReference type="ARBA" id="ARBA00022989"/>
    </source>
</evidence>
<comment type="subcellular location">
    <subcellularLocation>
        <location evidence="1">Cell membrane</location>
        <topology evidence="1">Multi-pass membrane protein</topology>
    </subcellularLocation>
</comment>
<feature type="transmembrane region" description="Helical" evidence="8">
    <location>
        <begin position="257"/>
        <end position="282"/>
    </location>
</feature>
<feature type="transmembrane region" description="Helical" evidence="8">
    <location>
        <begin position="450"/>
        <end position="472"/>
    </location>
</feature>
<gene>
    <name evidence="9" type="ORF">GCM10023350_36310</name>
</gene>
<name>A0ABP8Z6T9_9ACTN</name>
<protein>
    <recommendedName>
        <fullName evidence="11">Murein biosynthesis integral membrane protein MurJ</fullName>
    </recommendedName>
</protein>
<comment type="caution">
    <text evidence="9">The sequence shown here is derived from an EMBL/GenBank/DDBJ whole genome shotgun (WGS) entry which is preliminary data.</text>
</comment>
<dbReference type="PANTHER" id="PTHR47019">
    <property type="entry name" value="LIPID II FLIPPASE MURJ"/>
    <property type="match status" value="1"/>
</dbReference>
<evidence type="ECO:0000256" key="5">
    <source>
        <dbReference type="ARBA" id="ARBA00022984"/>
    </source>
</evidence>
<feature type="transmembrane region" description="Helical" evidence="8">
    <location>
        <begin position="174"/>
        <end position="195"/>
    </location>
</feature>
<reference evidence="10" key="1">
    <citation type="journal article" date="2019" name="Int. J. Syst. Evol. Microbiol.">
        <title>The Global Catalogue of Microorganisms (GCM) 10K type strain sequencing project: providing services to taxonomists for standard genome sequencing and annotation.</title>
        <authorList>
            <consortium name="The Broad Institute Genomics Platform"/>
            <consortium name="The Broad Institute Genome Sequencing Center for Infectious Disease"/>
            <person name="Wu L."/>
            <person name="Ma J."/>
        </authorList>
    </citation>
    <scope>NUCLEOTIDE SEQUENCE [LARGE SCALE GENOMIC DNA]</scope>
    <source>
        <strain evidence="10">JCM 18532</strain>
    </source>
</reference>
<evidence type="ECO:0000256" key="2">
    <source>
        <dbReference type="ARBA" id="ARBA00022475"/>
    </source>
</evidence>
<dbReference type="InterPro" id="IPR004268">
    <property type="entry name" value="MurJ"/>
</dbReference>
<feature type="transmembrane region" description="Helical" evidence="8">
    <location>
        <begin position="354"/>
        <end position="377"/>
    </location>
</feature>
<dbReference type="EMBL" id="BAABKN010000023">
    <property type="protein sequence ID" value="GAA4748123.1"/>
    <property type="molecule type" value="Genomic_DNA"/>
</dbReference>
<dbReference type="CDD" id="cd13123">
    <property type="entry name" value="MATE_MurJ_like"/>
    <property type="match status" value="1"/>
</dbReference>
<dbReference type="InterPro" id="IPR051050">
    <property type="entry name" value="Lipid_II_flippase_MurJ/MviN"/>
</dbReference>
<dbReference type="Proteomes" id="UP001499882">
    <property type="component" value="Unassembled WGS sequence"/>
</dbReference>
<feature type="transmembrane region" description="Helical" evidence="8">
    <location>
        <begin position="145"/>
        <end position="162"/>
    </location>
</feature>
<evidence type="ECO:0000256" key="7">
    <source>
        <dbReference type="ARBA" id="ARBA00023136"/>
    </source>
</evidence>
<dbReference type="RefSeq" id="WP_345528339.1">
    <property type="nucleotide sequence ID" value="NZ_BAABKN010000023.1"/>
</dbReference>
<feature type="transmembrane region" description="Helical" evidence="8">
    <location>
        <begin position="102"/>
        <end position="125"/>
    </location>
</feature>